<accession>A0ABS3BVY4</accession>
<keyword evidence="2" id="KW-1185">Reference proteome</keyword>
<comment type="caution">
    <text evidence="1">The sequence shown here is derived from an EMBL/GenBank/DDBJ whole genome shotgun (WGS) entry which is preliminary data.</text>
</comment>
<protein>
    <recommendedName>
        <fullName evidence="3">Lipoprotein</fullName>
    </recommendedName>
</protein>
<evidence type="ECO:0000313" key="2">
    <source>
        <dbReference type="Proteomes" id="UP000664698"/>
    </source>
</evidence>
<name>A0ABS3BVY4_9BACT</name>
<gene>
    <name evidence="1" type="ORF">J0A67_20450</name>
</gene>
<reference evidence="1 2" key="1">
    <citation type="submission" date="2021-03" db="EMBL/GenBank/DDBJ databases">
        <title>novel species isolated from a fishpond in China.</title>
        <authorList>
            <person name="Lu H."/>
            <person name="Cai Z."/>
        </authorList>
    </citation>
    <scope>NUCLEOTIDE SEQUENCE [LARGE SCALE GENOMIC DNA]</scope>
    <source>
        <strain evidence="1 2">JCM 31546</strain>
    </source>
</reference>
<dbReference type="RefSeq" id="WP_206571250.1">
    <property type="nucleotide sequence ID" value="NZ_JAFKCW010000005.1"/>
</dbReference>
<sequence length="127" mass="14328">MKTKLILYPAIVGMLFVACGESEKDSYTDAMQDEVATKGPLDGDDINMKKLEDAKPLGQHELVDTLQLPEPLIVILQKDPATSLDKIKDVRRFTEDAIEYFEITFDNPVQDKQVITYDNLGRIKSPK</sequence>
<proteinExistence type="predicted"/>
<dbReference type="Proteomes" id="UP000664698">
    <property type="component" value="Unassembled WGS sequence"/>
</dbReference>
<evidence type="ECO:0000313" key="1">
    <source>
        <dbReference type="EMBL" id="MBN7803258.1"/>
    </source>
</evidence>
<organism evidence="1 2">
    <name type="scientific">Algoriphagus aestuariicola</name>
    <dbReference type="NCBI Taxonomy" id="1852016"/>
    <lineage>
        <taxon>Bacteria</taxon>
        <taxon>Pseudomonadati</taxon>
        <taxon>Bacteroidota</taxon>
        <taxon>Cytophagia</taxon>
        <taxon>Cytophagales</taxon>
        <taxon>Cyclobacteriaceae</taxon>
        <taxon>Algoriphagus</taxon>
    </lineage>
</organism>
<dbReference type="PROSITE" id="PS51257">
    <property type="entry name" value="PROKAR_LIPOPROTEIN"/>
    <property type="match status" value="1"/>
</dbReference>
<dbReference type="EMBL" id="JAFKCW010000005">
    <property type="protein sequence ID" value="MBN7803258.1"/>
    <property type="molecule type" value="Genomic_DNA"/>
</dbReference>
<evidence type="ECO:0008006" key="3">
    <source>
        <dbReference type="Google" id="ProtNLM"/>
    </source>
</evidence>